<dbReference type="AlphaFoldDB" id="A0AAD8PF18"/>
<dbReference type="PANTHER" id="PTHR21013">
    <property type="entry name" value="ATP SYNTHASE MITOCHONDRIAL F1 COMPLEX ASSEMBLY FACTOR 2/ATP12 PROTEIN, MITOCHONDRIAL PRECURSOR"/>
    <property type="match status" value="1"/>
</dbReference>
<organism evidence="1 2">
    <name type="scientific">Babesia gibsoni</name>
    <dbReference type="NCBI Taxonomy" id="33632"/>
    <lineage>
        <taxon>Eukaryota</taxon>
        <taxon>Sar</taxon>
        <taxon>Alveolata</taxon>
        <taxon>Apicomplexa</taxon>
        <taxon>Aconoidasida</taxon>
        <taxon>Piroplasmida</taxon>
        <taxon>Babesiidae</taxon>
        <taxon>Babesia</taxon>
    </lineage>
</organism>
<dbReference type="EMBL" id="JAVEPI010000001">
    <property type="protein sequence ID" value="KAK1444110.1"/>
    <property type="molecule type" value="Genomic_DNA"/>
</dbReference>
<comment type="caution">
    <text evidence="1">The sequence shown here is derived from an EMBL/GenBank/DDBJ whole genome shotgun (WGS) entry which is preliminary data.</text>
</comment>
<gene>
    <name evidence="1" type="ORF">BgAZ_100160</name>
</gene>
<dbReference type="SUPFAM" id="SSF160909">
    <property type="entry name" value="ATP12-like"/>
    <property type="match status" value="1"/>
</dbReference>
<dbReference type="Gene3D" id="1.10.3580.10">
    <property type="entry name" value="ATP12 ATPase"/>
    <property type="match status" value="1"/>
</dbReference>
<sequence length="302" mass="34030">MAYFGKRWNLVGTISGFNRQCTRLFGQGCVQGVYKRVRLCDKPAYSLCRKSAELLRQDSNILLLLDGNLLESPLGNVICTTSSTLGEGILSEWRAQLGKLTRFDTLPITMLVAETIDRRPAEREKIVNTLIDSIKFDTVLRFDMSPVVELPPLENLDNIKLSQIDSLDIDVLQSSYLKPILDGFSKRRGTSPLVTSASIASYPSQPPDVYQAIERSIHNLSEEEITTIWKLHRSLKSVILPLELMEGVIGATQALRAARLEETLQAARWGISQDFKHTESSILQKINVSLFFYRSHKDIHSH</sequence>
<protein>
    <submittedName>
        <fullName evidence="1">ATP12 like protein</fullName>
    </submittedName>
</protein>
<evidence type="ECO:0000313" key="2">
    <source>
        <dbReference type="Proteomes" id="UP001230268"/>
    </source>
</evidence>
<reference evidence="1" key="1">
    <citation type="submission" date="2023-08" db="EMBL/GenBank/DDBJ databases">
        <title>Draft sequence of the Babesia gibsoni genome.</title>
        <authorList>
            <person name="Yamagishi J.Y."/>
            <person name="Xuan X.X."/>
        </authorList>
    </citation>
    <scope>NUCLEOTIDE SEQUENCE</scope>
    <source>
        <strain evidence="1">Azabu</strain>
    </source>
</reference>
<dbReference type="InterPro" id="IPR023335">
    <property type="entry name" value="ATP12_ortho_dom_sf"/>
</dbReference>
<dbReference type="Proteomes" id="UP001230268">
    <property type="component" value="Unassembled WGS sequence"/>
</dbReference>
<dbReference type="PANTHER" id="PTHR21013:SF10">
    <property type="entry name" value="ATP SYNTHASE MITOCHONDRIAL F1 COMPLEX ASSEMBLY FACTOR 2"/>
    <property type="match status" value="1"/>
</dbReference>
<dbReference type="GO" id="GO:0033615">
    <property type="term" value="P:mitochondrial proton-transporting ATP synthase complex assembly"/>
    <property type="evidence" value="ECO:0007669"/>
    <property type="project" value="TreeGrafter"/>
</dbReference>
<name>A0AAD8PF18_BABGI</name>
<proteinExistence type="predicted"/>
<dbReference type="InterPro" id="IPR011419">
    <property type="entry name" value="ATP12_ATP_synth-F1-assembly"/>
</dbReference>
<keyword evidence="2" id="KW-1185">Reference proteome</keyword>
<evidence type="ECO:0000313" key="1">
    <source>
        <dbReference type="EMBL" id="KAK1444110.1"/>
    </source>
</evidence>
<accession>A0AAD8PF18</accession>
<dbReference type="GO" id="GO:0005739">
    <property type="term" value="C:mitochondrion"/>
    <property type="evidence" value="ECO:0007669"/>
    <property type="project" value="TreeGrafter"/>
</dbReference>
<dbReference type="Pfam" id="PF07542">
    <property type="entry name" value="ATP12"/>
    <property type="match status" value="1"/>
</dbReference>